<evidence type="ECO:0000313" key="2">
    <source>
        <dbReference type="EMBL" id="RLZ11687.1"/>
    </source>
</evidence>
<dbReference type="SUPFAM" id="SSF56925">
    <property type="entry name" value="OMPA-like"/>
    <property type="match status" value="1"/>
</dbReference>
<evidence type="ECO:0000313" key="3">
    <source>
        <dbReference type="Proteomes" id="UP000275348"/>
    </source>
</evidence>
<dbReference type="EMBL" id="RDOJ01000004">
    <property type="protein sequence ID" value="RLZ11687.1"/>
    <property type="molecule type" value="Genomic_DNA"/>
</dbReference>
<name>A0A3L9MF98_9FLAO</name>
<evidence type="ECO:0000256" key="1">
    <source>
        <dbReference type="SAM" id="Phobius"/>
    </source>
</evidence>
<keyword evidence="3" id="KW-1185">Reference proteome</keyword>
<protein>
    <recommendedName>
        <fullName evidence="4">Outer membrane protein beta-barrel domain-containing protein</fullName>
    </recommendedName>
</protein>
<gene>
    <name evidence="2" type="ORF">EAH69_04500</name>
</gene>
<accession>A0A3L9MF98</accession>
<sequence>MNKFDQHIKKKLSQQQAPPLDAWKNIEEKLDDKKKKRAVPFIFWISSSAACIGIASVFYFLNTKEINTIDNNIVKTKTIDKSSQKNNIISKSNTLFKPESTDTNNVINIVNNTNKYYKSNSYTQSNDDNLDHNTDIIFIEAENNISFSSIQLLDENNKSTQNQQVEDKQHLTEQYIAKNQTVKKEEVIDEKSIEEIIKEDEEKVKIEPKLDPQMKFAVSTFVSPTIFFKDESILSNSFDSHEIENKISMAYGAKIAYQVNDKLKVRTGISKLDFDQNTKDIVTSRISTTQNSSIEPLSSAVKLNKNNIKYNGNLQVLPNHEAYPISFYATEENIMNQKVEFVEIPLEIEYRLINNSRFNFSVIGGGSYMILTKNDIYIDNNTFGRNKLGKAENLNDFSYSANASLKFEYLLSQKAGINLEPNYKFLINPLKDFSNKDNSLLGIGLGFSYKF</sequence>
<dbReference type="Proteomes" id="UP000275348">
    <property type="component" value="Unassembled WGS sequence"/>
</dbReference>
<dbReference type="RefSeq" id="WP_121933993.1">
    <property type="nucleotide sequence ID" value="NZ_RDOJ01000004.1"/>
</dbReference>
<keyword evidence="1" id="KW-1133">Transmembrane helix</keyword>
<dbReference type="InterPro" id="IPR011250">
    <property type="entry name" value="OMP/PagP_B-barrel"/>
</dbReference>
<keyword evidence="1" id="KW-0812">Transmembrane</keyword>
<comment type="caution">
    <text evidence="2">The sequence shown here is derived from an EMBL/GenBank/DDBJ whole genome shotgun (WGS) entry which is preliminary data.</text>
</comment>
<dbReference type="OrthoDB" id="1113942at2"/>
<feature type="transmembrane region" description="Helical" evidence="1">
    <location>
        <begin position="41"/>
        <end position="61"/>
    </location>
</feature>
<organism evidence="2 3">
    <name type="scientific">Faecalibacter macacae</name>
    <dbReference type="NCBI Taxonomy" id="1859289"/>
    <lineage>
        <taxon>Bacteria</taxon>
        <taxon>Pseudomonadati</taxon>
        <taxon>Bacteroidota</taxon>
        <taxon>Flavobacteriia</taxon>
        <taxon>Flavobacteriales</taxon>
        <taxon>Weeksellaceae</taxon>
        <taxon>Faecalibacter</taxon>
    </lineage>
</organism>
<evidence type="ECO:0008006" key="4">
    <source>
        <dbReference type="Google" id="ProtNLM"/>
    </source>
</evidence>
<dbReference type="AlphaFoldDB" id="A0A3L9MF98"/>
<reference evidence="2 3" key="1">
    <citation type="submission" date="2018-10" db="EMBL/GenBank/DDBJ databases">
        <authorList>
            <person name="Chen X."/>
        </authorList>
    </citation>
    <scope>NUCLEOTIDE SEQUENCE [LARGE SCALE GENOMIC DNA]</scope>
    <source>
        <strain evidence="2 3">YIM 102668</strain>
    </source>
</reference>
<proteinExistence type="predicted"/>
<keyword evidence="1" id="KW-0472">Membrane</keyword>